<dbReference type="AlphaFoldDB" id="A0A9D4GAX3"/>
<gene>
    <name evidence="2" type="ORF">DPMN_139056</name>
</gene>
<keyword evidence="3" id="KW-1185">Reference proteome</keyword>
<evidence type="ECO:0000313" key="3">
    <source>
        <dbReference type="Proteomes" id="UP000828390"/>
    </source>
</evidence>
<evidence type="ECO:0000256" key="1">
    <source>
        <dbReference type="SAM" id="MobiDB-lite"/>
    </source>
</evidence>
<feature type="compositionally biased region" description="Basic residues" evidence="1">
    <location>
        <begin position="89"/>
        <end position="98"/>
    </location>
</feature>
<feature type="region of interest" description="Disordered" evidence="1">
    <location>
        <begin position="30"/>
        <end position="60"/>
    </location>
</feature>
<dbReference type="Proteomes" id="UP000828390">
    <property type="component" value="Unassembled WGS sequence"/>
</dbReference>
<name>A0A9D4GAX3_DREPO</name>
<reference evidence="2" key="2">
    <citation type="submission" date="2020-11" db="EMBL/GenBank/DDBJ databases">
        <authorList>
            <person name="McCartney M.A."/>
            <person name="Auch B."/>
            <person name="Kono T."/>
            <person name="Mallez S."/>
            <person name="Becker A."/>
            <person name="Gohl D.M."/>
            <person name="Silverstein K.A.T."/>
            <person name="Koren S."/>
            <person name="Bechman K.B."/>
            <person name="Herman A."/>
            <person name="Abrahante J.E."/>
            <person name="Garbe J."/>
        </authorList>
    </citation>
    <scope>NUCLEOTIDE SEQUENCE</scope>
    <source>
        <strain evidence="2">Duluth1</strain>
        <tissue evidence="2">Whole animal</tissue>
    </source>
</reference>
<comment type="caution">
    <text evidence="2">The sequence shown here is derived from an EMBL/GenBank/DDBJ whole genome shotgun (WGS) entry which is preliminary data.</text>
</comment>
<sequence length="106" mass="12125">MSVKEPDLYDILAPLYSALFSFRKKRRSNLCLNKPKNKKRKLFPPGAEDASPGDRQPACTSSTFFIETPTGQCRPAFHDPQKRNVYAPQKRKNKTSKVIKKEIISK</sequence>
<reference evidence="2" key="1">
    <citation type="journal article" date="2019" name="bioRxiv">
        <title>The Genome of the Zebra Mussel, Dreissena polymorpha: A Resource for Invasive Species Research.</title>
        <authorList>
            <person name="McCartney M.A."/>
            <person name="Auch B."/>
            <person name="Kono T."/>
            <person name="Mallez S."/>
            <person name="Zhang Y."/>
            <person name="Obille A."/>
            <person name="Becker A."/>
            <person name="Abrahante J.E."/>
            <person name="Garbe J."/>
            <person name="Badalamenti J.P."/>
            <person name="Herman A."/>
            <person name="Mangelson H."/>
            <person name="Liachko I."/>
            <person name="Sullivan S."/>
            <person name="Sone E.D."/>
            <person name="Koren S."/>
            <person name="Silverstein K.A.T."/>
            <person name="Beckman K.B."/>
            <person name="Gohl D.M."/>
        </authorList>
    </citation>
    <scope>NUCLEOTIDE SEQUENCE</scope>
    <source>
        <strain evidence="2">Duluth1</strain>
        <tissue evidence="2">Whole animal</tissue>
    </source>
</reference>
<protein>
    <submittedName>
        <fullName evidence="2">Uncharacterized protein</fullName>
    </submittedName>
</protein>
<dbReference type="EMBL" id="JAIWYP010000006">
    <property type="protein sequence ID" value="KAH3810662.1"/>
    <property type="molecule type" value="Genomic_DNA"/>
</dbReference>
<feature type="region of interest" description="Disordered" evidence="1">
    <location>
        <begin position="76"/>
        <end position="106"/>
    </location>
</feature>
<organism evidence="2 3">
    <name type="scientific">Dreissena polymorpha</name>
    <name type="common">Zebra mussel</name>
    <name type="synonym">Mytilus polymorpha</name>
    <dbReference type="NCBI Taxonomy" id="45954"/>
    <lineage>
        <taxon>Eukaryota</taxon>
        <taxon>Metazoa</taxon>
        <taxon>Spiralia</taxon>
        <taxon>Lophotrochozoa</taxon>
        <taxon>Mollusca</taxon>
        <taxon>Bivalvia</taxon>
        <taxon>Autobranchia</taxon>
        <taxon>Heteroconchia</taxon>
        <taxon>Euheterodonta</taxon>
        <taxon>Imparidentia</taxon>
        <taxon>Neoheterodontei</taxon>
        <taxon>Myida</taxon>
        <taxon>Dreissenoidea</taxon>
        <taxon>Dreissenidae</taxon>
        <taxon>Dreissena</taxon>
    </lineage>
</organism>
<proteinExistence type="predicted"/>
<evidence type="ECO:0000313" key="2">
    <source>
        <dbReference type="EMBL" id="KAH3810662.1"/>
    </source>
</evidence>
<accession>A0A9D4GAX3</accession>